<feature type="transmembrane region" description="Helical" evidence="1">
    <location>
        <begin position="191"/>
        <end position="210"/>
    </location>
</feature>
<accession>A0A1X0QLG0</accession>
<comment type="caution">
    <text evidence="2">The sequence shown here is derived from an EMBL/GenBank/DDBJ whole genome shotgun (WGS) entry which is preliminary data.</text>
</comment>
<keyword evidence="1" id="KW-0472">Membrane</keyword>
<dbReference type="Proteomes" id="UP000192501">
    <property type="component" value="Unassembled WGS sequence"/>
</dbReference>
<dbReference type="VEuPathDB" id="MicrosporidiaDB:HERIO_631"/>
<proteinExistence type="predicted"/>
<protein>
    <submittedName>
        <fullName evidence="2">Uncharacterized protein</fullName>
    </submittedName>
</protein>
<gene>
    <name evidence="2" type="ORF">A0H76_2822</name>
</gene>
<keyword evidence="1" id="KW-1133">Transmembrane helix</keyword>
<dbReference type="EMBL" id="LTAI01000010">
    <property type="protein sequence ID" value="ORE00554.1"/>
    <property type="molecule type" value="Genomic_DNA"/>
</dbReference>
<reference evidence="2 3" key="1">
    <citation type="journal article" date="2017" name="Environ. Microbiol.">
        <title>Decay of the glycolytic pathway and adaptation to intranuclear parasitism within Enterocytozoonidae microsporidia.</title>
        <authorList>
            <person name="Wiredu Boakye D."/>
            <person name="Jaroenlak P."/>
            <person name="Prachumwat A."/>
            <person name="Williams T.A."/>
            <person name="Bateman K.S."/>
            <person name="Itsathitphaisarn O."/>
            <person name="Sritunyalucksana K."/>
            <person name="Paszkiewicz K.H."/>
            <person name="Moore K.A."/>
            <person name="Stentiford G.D."/>
            <person name="Williams B.A."/>
        </authorList>
    </citation>
    <scope>NUCLEOTIDE SEQUENCE [LARGE SCALE GENOMIC DNA]</scope>
    <source>
        <strain evidence="3">canceri</strain>
    </source>
</reference>
<name>A0A1X0QLG0_9MICR</name>
<keyword evidence="1" id="KW-0812">Transmembrane</keyword>
<dbReference type="AlphaFoldDB" id="A0A1X0QLG0"/>
<organism evidence="2 3">
    <name type="scientific">Hepatospora eriocheir</name>
    <dbReference type="NCBI Taxonomy" id="1081669"/>
    <lineage>
        <taxon>Eukaryota</taxon>
        <taxon>Fungi</taxon>
        <taxon>Fungi incertae sedis</taxon>
        <taxon>Microsporidia</taxon>
        <taxon>Hepatosporidae</taxon>
        <taxon>Hepatospora</taxon>
    </lineage>
</organism>
<evidence type="ECO:0000313" key="2">
    <source>
        <dbReference type="EMBL" id="ORE00554.1"/>
    </source>
</evidence>
<sequence length="214" mass="25235">MNIFNLKLISSVRINNLTTTFDDSHYIGIEFDKPVIIRSIESLENIDNKDLKFFLYSTDQINCLKTDKAVILKNKEVNKLKIFIKKIIIRLNRNDLTTSFKIFALEGRNPILIMTPIFKFDDTKCYLYIKQPKTKPKEIDKVKTDPISKIRYRFKQFKIPSLTNLTNNITKPALFLHRIFKNYTENQIIKFLTRSIFILIISIILSLIIIDKIQ</sequence>
<evidence type="ECO:0000256" key="1">
    <source>
        <dbReference type="SAM" id="Phobius"/>
    </source>
</evidence>
<dbReference type="VEuPathDB" id="MicrosporidiaDB:A0H76_2822"/>
<evidence type="ECO:0000313" key="3">
    <source>
        <dbReference type="Proteomes" id="UP000192501"/>
    </source>
</evidence>